<feature type="compositionally biased region" description="Low complexity" evidence="1">
    <location>
        <begin position="163"/>
        <end position="178"/>
    </location>
</feature>
<proteinExistence type="predicted"/>
<dbReference type="RefSeq" id="XP_037151208.1">
    <property type="nucleotide sequence ID" value="XM_037292669.1"/>
</dbReference>
<keyword evidence="3" id="KW-1185">Reference proteome</keyword>
<sequence>MDIANKLFSLTLGVEPNKATLQGLASTLNSAVLSLADKQKALEQFADTAEAQKFVSQAPIPQQQFTQPQIQYIQAAPTPQAAQARRAKILRDPVVWQISEKQMKELQWKRKQLLQAQKAELERKKTARAKRPPPPKLGASKNGVNKTQQNKAPAKPQAPPAKAPAAPKAPAKAPAKKA</sequence>
<evidence type="ECO:0000313" key="3">
    <source>
        <dbReference type="Proteomes" id="UP000593566"/>
    </source>
</evidence>
<feature type="region of interest" description="Disordered" evidence="1">
    <location>
        <begin position="117"/>
        <end position="178"/>
    </location>
</feature>
<organism evidence="2 3">
    <name type="scientific">Letharia lupina</name>
    <dbReference type="NCBI Taxonomy" id="560253"/>
    <lineage>
        <taxon>Eukaryota</taxon>
        <taxon>Fungi</taxon>
        <taxon>Dikarya</taxon>
        <taxon>Ascomycota</taxon>
        <taxon>Pezizomycotina</taxon>
        <taxon>Lecanoromycetes</taxon>
        <taxon>OSLEUM clade</taxon>
        <taxon>Lecanoromycetidae</taxon>
        <taxon>Lecanorales</taxon>
        <taxon>Lecanorineae</taxon>
        <taxon>Parmeliaceae</taxon>
        <taxon>Letharia</taxon>
    </lineage>
</organism>
<dbReference type="AlphaFoldDB" id="A0A8H6CDZ3"/>
<comment type="caution">
    <text evidence="2">The sequence shown here is derived from an EMBL/GenBank/DDBJ whole genome shotgun (WGS) entry which is preliminary data.</text>
</comment>
<dbReference type="EMBL" id="JACCJB010000013">
    <property type="protein sequence ID" value="KAF6221773.1"/>
    <property type="molecule type" value="Genomic_DNA"/>
</dbReference>
<reference evidence="2 3" key="1">
    <citation type="journal article" date="2020" name="Genomics">
        <title>Complete, high-quality genomes from long-read metagenomic sequencing of two wolf lichen thalli reveals enigmatic genome architecture.</title>
        <authorList>
            <person name="McKenzie S.K."/>
            <person name="Walston R.F."/>
            <person name="Allen J.L."/>
        </authorList>
    </citation>
    <scope>NUCLEOTIDE SEQUENCE [LARGE SCALE GENOMIC DNA]</scope>
    <source>
        <strain evidence="2">WasteWater1</strain>
    </source>
</reference>
<dbReference type="Proteomes" id="UP000593566">
    <property type="component" value="Unassembled WGS sequence"/>
</dbReference>
<evidence type="ECO:0000313" key="2">
    <source>
        <dbReference type="EMBL" id="KAF6221773.1"/>
    </source>
</evidence>
<accession>A0A8H6CDZ3</accession>
<gene>
    <name evidence="2" type="ORF">HO133_001741</name>
</gene>
<dbReference type="GeneID" id="59330155"/>
<name>A0A8H6CDZ3_9LECA</name>
<evidence type="ECO:0000256" key="1">
    <source>
        <dbReference type="SAM" id="MobiDB-lite"/>
    </source>
</evidence>
<protein>
    <submittedName>
        <fullName evidence="2">Uncharacterized protein</fullName>
    </submittedName>
</protein>